<dbReference type="SMART" id="SM00213">
    <property type="entry name" value="UBQ"/>
    <property type="match status" value="1"/>
</dbReference>
<evidence type="ECO:0000313" key="4">
    <source>
        <dbReference type="EMBL" id="THH19474.1"/>
    </source>
</evidence>
<evidence type="ECO:0000256" key="1">
    <source>
        <dbReference type="SAM" id="MobiDB-lite"/>
    </source>
</evidence>
<dbReference type="PROSITE" id="PS50969">
    <property type="entry name" value="FCP1"/>
    <property type="match status" value="1"/>
</dbReference>
<protein>
    <recommendedName>
        <fullName evidence="6">Protein-serine/threonine phosphatase</fullName>
    </recommendedName>
</protein>
<dbReference type="InterPro" id="IPR023214">
    <property type="entry name" value="HAD_sf"/>
</dbReference>
<dbReference type="InterPro" id="IPR000626">
    <property type="entry name" value="Ubiquitin-like_dom"/>
</dbReference>
<name>A0A4S4M325_9AGAM</name>
<dbReference type="Pfam" id="PF03031">
    <property type="entry name" value="NIF"/>
    <property type="match status" value="1"/>
</dbReference>
<dbReference type="InterPro" id="IPR036412">
    <property type="entry name" value="HAD-like_sf"/>
</dbReference>
<dbReference type="PANTHER" id="PTHR48493">
    <property type="entry name" value="UBIQUITIN-LIKE DOMAIN-CONTAINING CTD PHOSPHATASE 1"/>
    <property type="match status" value="1"/>
</dbReference>
<dbReference type="Gene3D" id="3.10.20.90">
    <property type="entry name" value="Phosphatidylinositol 3-kinase Catalytic Subunit, Chain A, domain 1"/>
    <property type="match status" value="1"/>
</dbReference>
<feature type="compositionally biased region" description="Polar residues" evidence="1">
    <location>
        <begin position="25"/>
        <end position="34"/>
    </location>
</feature>
<organism evidence="4 5">
    <name type="scientific">Bondarzewia mesenterica</name>
    <dbReference type="NCBI Taxonomy" id="1095465"/>
    <lineage>
        <taxon>Eukaryota</taxon>
        <taxon>Fungi</taxon>
        <taxon>Dikarya</taxon>
        <taxon>Basidiomycota</taxon>
        <taxon>Agaricomycotina</taxon>
        <taxon>Agaricomycetes</taxon>
        <taxon>Russulales</taxon>
        <taxon>Bondarzewiaceae</taxon>
        <taxon>Bondarzewia</taxon>
    </lineage>
</organism>
<sequence>MTVASTSSQPQSAATSSTSITQTTIQDGDSSQANGAGTTMICTTTILTTSVDIEIGPERWIHLLFTWASKQFTLDIADSDRVFDLKASLFSLTNVPPERQKILGLVKGKLPPDEERIGDLKLMSGKKFTLVGTPEGHEIKDPSQVEFLPDVLNDLDVDFSADPTAALQYQNDQRNIRKVREATKKLNVNIIHPLREAILDTKPLTSGALPPAECARPRLHEFLSKIYPHYDICIWSQTSWIWLETKLVELGMLGGDRPYKISFVLDKTSMFTVFSKREGKTYTHSVKALQIIWNRFPQYNAKNTIHVDDLGRNFALNPRQGLKISPFKDAHTAQAMADRELEKLARYMLHIAGTEDFENLNHKVNFYDDHLPSVKASQL</sequence>
<dbReference type="SUPFAM" id="SSF54236">
    <property type="entry name" value="Ubiquitin-like"/>
    <property type="match status" value="1"/>
</dbReference>
<feature type="domain" description="Ubiquitin-like" evidence="2">
    <location>
        <begin position="61"/>
        <end position="137"/>
    </location>
</feature>
<dbReference type="CDD" id="cd01813">
    <property type="entry name" value="Ubl_UBLCP1"/>
    <property type="match status" value="1"/>
</dbReference>
<dbReference type="GO" id="GO:0004722">
    <property type="term" value="F:protein serine/threonine phosphatase activity"/>
    <property type="evidence" value="ECO:0007669"/>
    <property type="project" value="TreeGrafter"/>
</dbReference>
<dbReference type="GO" id="GO:0090364">
    <property type="term" value="P:regulation of proteasome assembly"/>
    <property type="evidence" value="ECO:0007669"/>
    <property type="project" value="InterPro"/>
</dbReference>
<reference evidence="4 5" key="1">
    <citation type="submission" date="2019-02" db="EMBL/GenBank/DDBJ databases">
        <title>Genome sequencing of the rare red list fungi Bondarzewia mesenterica.</title>
        <authorList>
            <person name="Buettner E."/>
            <person name="Kellner H."/>
        </authorList>
    </citation>
    <scope>NUCLEOTIDE SEQUENCE [LARGE SCALE GENOMIC DNA]</scope>
    <source>
        <strain evidence="4 5">DSM 108281</strain>
    </source>
</reference>
<dbReference type="SUPFAM" id="SSF56784">
    <property type="entry name" value="HAD-like"/>
    <property type="match status" value="1"/>
</dbReference>
<evidence type="ECO:0000259" key="3">
    <source>
        <dbReference type="PROSITE" id="PS50969"/>
    </source>
</evidence>
<feature type="compositionally biased region" description="Low complexity" evidence="1">
    <location>
        <begin position="1"/>
        <end position="24"/>
    </location>
</feature>
<accession>A0A4S4M325</accession>
<feature type="domain" description="FCP1 homology" evidence="3">
    <location>
        <begin position="183"/>
        <end position="351"/>
    </location>
</feature>
<keyword evidence="5" id="KW-1185">Reference proteome</keyword>
<comment type="caution">
    <text evidence="4">The sequence shown here is derived from an EMBL/GenBank/DDBJ whole genome shotgun (WGS) entry which is preliminary data.</text>
</comment>
<evidence type="ECO:0000259" key="2">
    <source>
        <dbReference type="PROSITE" id="PS50053"/>
    </source>
</evidence>
<dbReference type="InterPro" id="IPR029071">
    <property type="entry name" value="Ubiquitin-like_domsf"/>
</dbReference>
<feature type="region of interest" description="Disordered" evidence="1">
    <location>
        <begin position="1"/>
        <end position="34"/>
    </location>
</feature>
<dbReference type="GO" id="GO:0005634">
    <property type="term" value="C:nucleus"/>
    <property type="evidence" value="ECO:0007669"/>
    <property type="project" value="TreeGrafter"/>
</dbReference>
<dbReference type="Pfam" id="PF00240">
    <property type="entry name" value="ubiquitin"/>
    <property type="match status" value="1"/>
</dbReference>
<dbReference type="PROSITE" id="PS50053">
    <property type="entry name" value="UBIQUITIN_2"/>
    <property type="match status" value="1"/>
</dbReference>
<dbReference type="InterPro" id="IPR051658">
    <property type="entry name" value="UBLCP1"/>
</dbReference>
<dbReference type="EMBL" id="SGPL01000044">
    <property type="protein sequence ID" value="THH19474.1"/>
    <property type="molecule type" value="Genomic_DNA"/>
</dbReference>
<dbReference type="SMART" id="SM00577">
    <property type="entry name" value="CPDc"/>
    <property type="match status" value="1"/>
</dbReference>
<dbReference type="AlphaFoldDB" id="A0A4S4M325"/>
<dbReference type="OrthoDB" id="1711508at2759"/>
<dbReference type="Gene3D" id="3.40.50.1000">
    <property type="entry name" value="HAD superfamily/HAD-like"/>
    <property type="match status" value="1"/>
</dbReference>
<evidence type="ECO:0008006" key="6">
    <source>
        <dbReference type="Google" id="ProtNLM"/>
    </source>
</evidence>
<gene>
    <name evidence="4" type="ORF">EW146_g1704</name>
</gene>
<evidence type="ECO:0000313" key="5">
    <source>
        <dbReference type="Proteomes" id="UP000310158"/>
    </source>
</evidence>
<proteinExistence type="predicted"/>
<dbReference type="PANTHER" id="PTHR48493:SF1">
    <property type="entry name" value="UBIQUITIN-LIKE DOMAIN-CONTAINING CTD PHOSPHATASE 1"/>
    <property type="match status" value="1"/>
</dbReference>
<dbReference type="Proteomes" id="UP000310158">
    <property type="component" value="Unassembled WGS sequence"/>
</dbReference>
<dbReference type="InterPro" id="IPR004274">
    <property type="entry name" value="FCP1_dom"/>
</dbReference>